<organism evidence="2 3">
    <name type="scientific">Marasmius crinis-equi</name>
    <dbReference type="NCBI Taxonomy" id="585013"/>
    <lineage>
        <taxon>Eukaryota</taxon>
        <taxon>Fungi</taxon>
        <taxon>Dikarya</taxon>
        <taxon>Basidiomycota</taxon>
        <taxon>Agaricomycotina</taxon>
        <taxon>Agaricomycetes</taxon>
        <taxon>Agaricomycetidae</taxon>
        <taxon>Agaricales</taxon>
        <taxon>Marasmiineae</taxon>
        <taxon>Marasmiaceae</taxon>
        <taxon>Marasmius</taxon>
    </lineage>
</organism>
<dbReference type="Gene3D" id="2.60.120.200">
    <property type="match status" value="1"/>
</dbReference>
<feature type="domain" description="GH16" evidence="1">
    <location>
        <begin position="1"/>
        <end position="221"/>
    </location>
</feature>
<accession>A0ABR3F486</accession>
<reference evidence="2 3" key="1">
    <citation type="submission" date="2024-02" db="EMBL/GenBank/DDBJ databases">
        <title>A draft genome for the cacao thread blight pathogen Marasmius crinis-equi.</title>
        <authorList>
            <person name="Cohen S.P."/>
            <person name="Baruah I.K."/>
            <person name="Amoako-Attah I."/>
            <person name="Bukari Y."/>
            <person name="Meinhardt L.W."/>
            <person name="Bailey B.A."/>
        </authorList>
    </citation>
    <scope>NUCLEOTIDE SEQUENCE [LARGE SCALE GENOMIC DNA]</scope>
    <source>
        <strain evidence="2 3">GH-76</strain>
    </source>
</reference>
<evidence type="ECO:0000259" key="1">
    <source>
        <dbReference type="PROSITE" id="PS51762"/>
    </source>
</evidence>
<keyword evidence="2" id="KW-0326">Glycosidase</keyword>
<name>A0ABR3F486_9AGAR</name>
<dbReference type="PROSITE" id="PS51762">
    <property type="entry name" value="GH16_2"/>
    <property type="match status" value="1"/>
</dbReference>
<comment type="caution">
    <text evidence="2">The sequence shown here is derived from an EMBL/GenBank/DDBJ whole genome shotgun (WGS) entry which is preliminary data.</text>
</comment>
<dbReference type="InterPro" id="IPR013320">
    <property type="entry name" value="ConA-like_dom_sf"/>
</dbReference>
<dbReference type="Pfam" id="PF00722">
    <property type="entry name" value="Glyco_hydro_16"/>
    <property type="match status" value="1"/>
</dbReference>
<dbReference type="EMBL" id="JBAHYK010001003">
    <property type="protein sequence ID" value="KAL0570043.1"/>
    <property type="molecule type" value="Genomic_DNA"/>
</dbReference>
<evidence type="ECO:0000313" key="3">
    <source>
        <dbReference type="Proteomes" id="UP001465976"/>
    </source>
</evidence>
<dbReference type="GO" id="GO:0016798">
    <property type="term" value="F:hydrolase activity, acting on glycosyl bonds"/>
    <property type="evidence" value="ECO:0007669"/>
    <property type="project" value="UniProtKB-KW"/>
</dbReference>
<gene>
    <name evidence="2" type="primary">UTR2_2</name>
    <name evidence="2" type="ORF">V5O48_011914</name>
</gene>
<keyword evidence="3" id="KW-1185">Reference proteome</keyword>
<dbReference type="SUPFAM" id="SSF49899">
    <property type="entry name" value="Concanavalin A-like lectins/glucanases"/>
    <property type="match status" value="1"/>
</dbReference>
<evidence type="ECO:0000313" key="2">
    <source>
        <dbReference type="EMBL" id="KAL0570043.1"/>
    </source>
</evidence>
<protein>
    <submittedName>
        <fullName evidence="2">Glycosidase CRH2</fullName>
    </submittedName>
</protein>
<sequence>MTVSNVNEPNYLSSPFVALTSPQTYDVSPTEGLTLKLLPPQGPVTRHENVNDQLGVGPTLNSTFRVGRGSITTFEIASSTQPGSVIAAILIDANEDSGDKVRQDEIDWELLPGDPEYCQTNLFAPTEADTAPHYGVFSGRHDLGKGSTVFELHSYSISLFEDKIEWGVDGTTVRTLHKSESYIDGALHWPRHNFLISLGLWDGSGATGTSHWAKGPILWEQVTEPIVAHVKKVTVECV</sequence>
<proteinExistence type="predicted"/>
<dbReference type="Proteomes" id="UP001465976">
    <property type="component" value="Unassembled WGS sequence"/>
</dbReference>
<dbReference type="InterPro" id="IPR000757">
    <property type="entry name" value="Beta-glucanase-like"/>
</dbReference>
<keyword evidence="2" id="KW-0378">Hydrolase</keyword>